<proteinExistence type="predicted"/>
<dbReference type="AlphaFoldDB" id="A0A1J4TNH7"/>
<sequence length="60" mass="6754">MTTITIPATKLESTIFFINITSYKFEKNNNIFNSSATWVVPASSHQPSFLLPLLFFPSIS</sequence>
<evidence type="ECO:0000313" key="2">
    <source>
        <dbReference type="Proteomes" id="UP000183120"/>
    </source>
</evidence>
<protein>
    <submittedName>
        <fullName evidence="1">Uncharacterized protein</fullName>
    </submittedName>
</protein>
<gene>
    <name evidence="1" type="ORF">AUJ73_03405</name>
</gene>
<comment type="caution">
    <text evidence="1">The sequence shown here is derived from an EMBL/GenBank/DDBJ whole genome shotgun (WGS) entry which is preliminary data.</text>
</comment>
<reference evidence="1 2" key="1">
    <citation type="journal article" date="2016" name="Environ. Microbiol.">
        <title>Genomic resolution of a cold subsurface aquifer community provides metabolic insights for novel microbes adapted to high CO concentrations.</title>
        <authorList>
            <person name="Probst A.J."/>
            <person name="Castelle C.J."/>
            <person name="Singh A."/>
            <person name="Brown C.T."/>
            <person name="Anantharaman K."/>
            <person name="Sharon I."/>
            <person name="Hug L.A."/>
            <person name="Burstein D."/>
            <person name="Emerson J.B."/>
            <person name="Thomas B.C."/>
            <person name="Banfield J.F."/>
        </authorList>
    </citation>
    <scope>NUCLEOTIDE SEQUENCE [LARGE SCALE GENOMIC DNA]</scope>
    <source>
        <strain evidence="1">CG1_02_37_22</strain>
    </source>
</reference>
<dbReference type="Proteomes" id="UP000183120">
    <property type="component" value="Unassembled WGS sequence"/>
</dbReference>
<evidence type="ECO:0000313" key="1">
    <source>
        <dbReference type="EMBL" id="OIO13716.1"/>
    </source>
</evidence>
<accession>A0A1J4TNH7</accession>
<dbReference type="EMBL" id="MNUY01000052">
    <property type="protein sequence ID" value="OIO13716.1"/>
    <property type="molecule type" value="Genomic_DNA"/>
</dbReference>
<name>A0A1J4TNH7_9BACT</name>
<organism evidence="1 2">
    <name type="scientific">Candidatus Gottesmanbacteria bacterium CG1_02_37_22</name>
    <dbReference type="NCBI Taxonomy" id="1805209"/>
    <lineage>
        <taxon>Bacteria</taxon>
        <taxon>Candidatus Gottesmaniibacteriota</taxon>
    </lineage>
</organism>